<name>A0ABD0QWP2_CIRMR</name>
<feature type="compositionally biased region" description="Polar residues" evidence="1">
    <location>
        <begin position="53"/>
        <end position="64"/>
    </location>
</feature>
<feature type="non-terminal residue" evidence="3">
    <location>
        <position position="79"/>
    </location>
</feature>
<evidence type="ECO:0000256" key="1">
    <source>
        <dbReference type="SAM" id="MobiDB-lite"/>
    </source>
</evidence>
<dbReference type="InterPro" id="IPR006723">
    <property type="entry name" value="Islet_autoAg_Ica1_C"/>
</dbReference>
<evidence type="ECO:0000313" key="3">
    <source>
        <dbReference type="EMBL" id="KAL0190654.1"/>
    </source>
</evidence>
<reference evidence="3 4" key="1">
    <citation type="submission" date="2024-05" db="EMBL/GenBank/DDBJ databases">
        <title>Genome sequencing and assembly of Indian major carp, Cirrhinus mrigala (Hamilton, 1822).</title>
        <authorList>
            <person name="Mohindra V."/>
            <person name="Chowdhury L.M."/>
            <person name="Lal K."/>
            <person name="Jena J.K."/>
        </authorList>
    </citation>
    <scope>NUCLEOTIDE SEQUENCE [LARGE SCALE GENOMIC DNA]</scope>
    <source>
        <strain evidence="3">CM1030</strain>
        <tissue evidence="3">Blood</tissue>
    </source>
</reference>
<dbReference type="AlphaFoldDB" id="A0ABD0QWP2"/>
<proteinExistence type="predicted"/>
<sequence length="79" mass="8075">SAGVKEEEGERGDLAFLQDLLSPGAAGGASEFSKAWQDAFGCFEAPPAPVTAPSPQTEVANTPTGFLPSQLLDHSLSAT</sequence>
<feature type="region of interest" description="Disordered" evidence="1">
    <location>
        <begin position="47"/>
        <end position="79"/>
    </location>
</feature>
<evidence type="ECO:0000313" key="4">
    <source>
        <dbReference type="Proteomes" id="UP001529510"/>
    </source>
</evidence>
<dbReference type="EMBL" id="JAMKFB020000006">
    <property type="protein sequence ID" value="KAL0190654.1"/>
    <property type="molecule type" value="Genomic_DNA"/>
</dbReference>
<organism evidence="3 4">
    <name type="scientific">Cirrhinus mrigala</name>
    <name type="common">Mrigala</name>
    <dbReference type="NCBI Taxonomy" id="683832"/>
    <lineage>
        <taxon>Eukaryota</taxon>
        <taxon>Metazoa</taxon>
        <taxon>Chordata</taxon>
        <taxon>Craniata</taxon>
        <taxon>Vertebrata</taxon>
        <taxon>Euteleostomi</taxon>
        <taxon>Actinopterygii</taxon>
        <taxon>Neopterygii</taxon>
        <taxon>Teleostei</taxon>
        <taxon>Ostariophysi</taxon>
        <taxon>Cypriniformes</taxon>
        <taxon>Cyprinidae</taxon>
        <taxon>Labeoninae</taxon>
        <taxon>Labeonini</taxon>
        <taxon>Cirrhinus</taxon>
    </lineage>
</organism>
<dbReference type="Pfam" id="PF04629">
    <property type="entry name" value="ICA69"/>
    <property type="match status" value="1"/>
</dbReference>
<evidence type="ECO:0000259" key="2">
    <source>
        <dbReference type="Pfam" id="PF04629"/>
    </source>
</evidence>
<keyword evidence="4" id="KW-1185">Reference proteome</keyword>
<dbReference type="Proteomes" id="UP001529510">
    <property type="component" value="Unassembled WGS sequence"/>
</dbReference>
<gene>
    <name evidence="3" type="ORF">M9458_013352</name>
</gene>
<feature type="non-terminal residue" evidence="3">
    <location>
        <position position="1"/>
    </location>
</feature>
<feature type="domain" description="Islet cell autoantigen Ica1 C-terminal" evidence="2">
    <location>
        <begin position="5"/>
        <end position="78"/>
    </location>
</feature>
<comment type="caution">
    <text evidence="3">The sequence shown here is derived from an EMBL/GenBank/DDBJ whole genome shotgun (WGS) entry which is preliminary data.</text>
</comment>
<protein>
    <recommendedName>
        <fullName evidence="2">Islet cell autoantigen Ica1 C-terminal domain-containing protein</fullName>
    </recommendedName>
</protein>
<accession>A0ABD0QWP2</accession>